<keyword evidence="3" id="KW-0378">Hydrolase</keyword>
<dbReference type="Gene3D" id="1.10.530.10">
    <property type="match status" value="1"/>
</dbReference>
<dbReference type="EMBL" id="JABJWZ010000079">
    <property type="protein sequence ID" value="MBB1253958.1"/>
    <property type="molecule type" value="Genomic_DNA"/>
</dbReference>
<dbReference type="Gene3D" id="2.20.230.10">
    <property type="entry name" value="Resuscitation-promoting factor rpfb"/>
    <property type="match status" value="1"/>
</dbReference>
<dbReference type="EMBL" id="JABJXA010000108">
    <property type="protein sequence ID" value="MBB1260626.1"/>
    <property type="molecule type" value="Genomic_DNA"/>
</dbReference>
<dbReference type="InterPro" id="IPR010618">
    <property type="entry name" value="RPF"/>
</dbReference>
<evidence type="ECO:0000313" key="6">
    <source>
        <dbReference type="EMBL" id="MBB1260626.1"/>
    </source>
</evidence>
<dbReference type="PROSITE" id="PS51109">
    <property type="entry name" value="G5"/>
    <property type="match status" value="1"/>
</dbReference>
<evidence type="ECO:0000313" key="9">
    <source>
        <dbReference type="Proteomes" id="UP000517765"/>
    </source>
</evidence>
<dbReference type="Pfam" id="PF03990">
    <property type="entry name" value="DUF348"/>
    <property type="match status" value="3"/>
</dbReference>
<sequence length="349" mass="37927">MMLAGGASAFVTHDKVVELSVDGESRSVRTFAGSVAELLEREGVEVTGRDLVAPAPHERLTDGDTVAVRYGRPVTLTLDGSRRQLWTTAHTVSGALRQLGVRAEGAHLSASRSRRIGLRGMELYVRTERSVSVLADGRVRQLRTNAATVRDVLDDAGISLGEQDVVSVPLSDFPRDGQTVSVQRVTADTRTREETIPFPVERIPSAEHQQGTEVVRQQGVPGVRRVVYEQRTVDGRALRARRVSAKVVREPRAQVVLVGTRPQPTSVGGADHLNWAALARCESGGRPNAVDPSGSYGGLYQFDVRTWQSVGGSGRPQDASAAEQTYRAKRLYVQRGASPWPVCGRKLHQ</sequence>
<dbReference type="Pfam" id="PF07501">
    <property type="entry name" value="G5"/>
    <property type="match status" value="1"/>
</dbReference>
<evidence type="ECO:0000256" key="3">
    <source>
        <dbReference type="ARBA" id="ARBA00022801"/>
    </source>
</evidence>
<evidence type="ECO:0000313" key="5">
    <source>
        <dbReference type="EMBL" id="MBB1253958.1"/>
    </source>
</evidence>
<dbReference type="EMBL" id="VJYK02000087">
    <property type="protein sequence ID" value="MQS02377.1"/>
    <property type="molecule type" value="Genomic_DNA"/>
</dbReference>
<dbReference type="PANTHER" id="PTHR39160">
    <property type="entry name" value="CELL WALL-BINDING PROTEIN YOCH"/>
    <property type="match status" value="1"/>
</dbReference>
<dbReference type="InterPro" id="IPR051933">
    <property type="entry name" value="Resuscitation_pf_RpfB"/>
</dbReference>
<evidence type="ECO:0000256" key="2">
    <source>
        <dbReference type="ARBA" id="ARBA00022729"/>
    </source>
</evidence>
<dbReference type="InterPro" id="IPR011098">
    <property type="entry name" value="G5_dom"/>
</dbReference>
<organism evidence="7 8">
    <name type="scientific">Streptomyces alkaliterrae</name>
    <dbReference type="NCBI Taxonomy" id="2213162"/>
    <lineage>
        <taxon>Bacteria</taxon>
        <taxon>Bacillati</taxon>
        <taxon>Actinomycetota</taxon>
        <taxon>Actinomycetes</taxon>
        <taxon>Kitasatosporales</taxon>
        <taxon>Streptomycetaceae</taxon>
        <taxon>Streptomyces</taxon>
    </lineage>
</organism>
<dbReference type="Proteomes" id="UP000320857">
    <property type="component" value="Unassembled WGS sequence"/>
</dbReference>
<dbReference type="SUPFAM" id="SSF53955">
    <property type="entry name" value="Lysozyme-like"/>
    <property type="match status" value="1"/>
</dbReference>
<reference evidence="7 8" key="1">
    <citation type="submission" date="2019-10" db="EMBL/GenBank/DDBJ databases">
        <title>Streptomyces sp. nov., a novel actinobacterium isolated from alkaline environment.</title>
        <authorList>
            <person name="Golinska P."/>
        </authorList>
    </citation>
    <scope>NUCLEOTIDE SEQUENCE [LARGE SCALE GENOMIC DNA]</scope>
    <source>
        <strain evidence="7 8">OF1</strain>
    </source>
</reference>
<dbReference type="PANTHER" id="PTHR39160:SF4">
    <property type="entry name" value="RESUSCITATION-PROMOTING FACTOR RPFB"/>
    <property type="match status" value="1"/>
</dbReference>
<feature type="domain" description="G5" evidence="4">
    <location>
        <begin position="182"/>
        <end position="262"/>
    </location>
</feature>
<evidence type="ECO:0000313" key="7">
    <source>
        <dbReference type="EMBL" id="MQS02377.1"/>
    </source>
</evidence>
<dbReference type="AlphaFoldDB" id="A0A5P0YRZ9"/>
<gene>
    <name evidence="7" type="ORF">FNX44_010900</name>
    <name evidence="5" type="ORF">H3146_11360</name>
    <name evidence="6" type="ORF">H3147_17595</name>
</gene>
<dbReference type="InterPro" id="IPR023346">
    <property type="entry name" value="Lysozyme-like_dom_sf"/>
</dbReference>
<dbReference type="GO" id="GO:0016787">
    <property type="term" value="F:hydrolase activity"/>
    <property type="evidence" value="ECO:0007669"/>
    <property type="project" value="UniProtKB-KW"/>
</dbReference>
<dbReference type="CDD" id="cd13925">
    <property type="entry name" value="RPF"/>
    <property type="match status" value="1"/>
</dbReference>
<evidence type="ECO:0000313" key="10">
    <source>
        <dbReference type="Proteomes" id="UP000525686"/>
    </source>
</evidence>
<accession>A0A5P0YRZ9</accession>
<comment type="caution">
    <text evidence="7">The sequence shown here is derived from an EMBL/GenBank/DDBJ whole genome shotgun (WGS) entry which is preliminary data.</text>
</comment>
<proteinExistence type="inferred from homology"/>
<dbReference type="Pfam" id="PF06737">
    <property type="entry name" value="Transglycosylas"/>
    <property type="match status" value="1"/>
</dbReference>
<reference evidence="5" key="3">
    <citation type="journal article" name="Syst. Appl. Microbiol.">
        <title>Streptomyces alkaliterrae sp. nov., isolated from an alkaline soil, and emended descriptions of Streptomyces alkaliphilus, Streptomyces calidiresistens and Streptomyces durbertensis.</title>
        <authorList>
            <person name="Swiecimska M."/>
            <person name="Golinska P."/>
            <person name="Nouioui I."/>
            <person name="Wypij M."/>
            <person name="Rai M."/>
            <person name="Sangal V."/>
            <person name="Goodfellow M."/>
        </authorList>
    </citation>
    <scope>NUCLEOTIDE SEQUENCE</scope>
    <source>
        <strain evidence="5">OF3</strain>
        <strain evidence="6">OF8</strain>
    </source>
</reference>
<evidence type="ECO:0000256" key="1">
    <source>
        <dbReference type="ARBA" id="ARBA00010830"/>
    </source>
</evidence>
<dbReference type="InterPro" id="IPR007137">
    <property type="entry name" value="DUF348"/>
</dbReference>
<name>A0A5P0YRZ9_9ACTN</name>
<comment type="similarity">
    <text evidence="1">Belongs to the transglycosylase family. Rpf subfamily.</text>
</comment>
<reference evidence="9 10" key="2">
    <citation type="submission" date="2020-05" db="EMBL/GenBank/DDBJ databases">
        <title>Classification of alakaliphilic streptomycetes isolated from an alkaline soil next to Lonar Crater, India and a proposal for the recognition of Streptomyces alkaliterrae sp. nov.</title>
        <authorList>
            <person name="Golinska P."/>
        </authorList>
    </citation>
    <scope>NUCLEOTIDE SEQUENCE [LARGE SCALE GENOMIC DNA]</scope>
    <source>
        <strain evidence="10">OF3</strain>
        <strain evidence="9">OF8</strain>
    </source>
</reference>
<evidence type="ECO:0000259" key="4">
    <source>
        <dbReference type="PROSITE" id="PS51109"/>
    </source>
</evidence>
<dbReference type="Proteomes" id="UP000517765">
    <property type="component" value="Unassembled WGS sequence"/>
</dbReference>
<dbReference type="OrthoDB" id="1404170at2"/>
<dbReference type="Proteomes" id="UP000525686">
    <property type="component" value="Unassembled WGS sequence"/>
</dbReference>
<keyword evidence="2" id="KW-0732">Signal</keyword>
<evidence type="ECO:0000313" key="8">
    <source>
        <dbReference type="Proteomes" id="UP000320857"/>
    </source>
</evidence>
<protein>
    <submittedName>
        <fullName evidence="7">DUF348 domain-containing protein</fullName>
    </submittedName>
</protein>
<keyword evidence="8" id="KW-1185">Reference proteome</keyword>
<dbReference type="SMART" id="SM01208">
    <property type="entry name" value="G5"/>
    <property type="match status" value="1"/>
</dbReference>